<organism evidence="3">
    <name type="scientific">Laccaria bicolor (strain S238N-H82 / ATCC MYA-4686)</name>
    <name type="common">Bicoloured deceiver</name>
    <name type="synonym">Laccaria laccata var. bicolor</name>
    <dbReference type="NCBI Taxonomy" id="486041"/>
    <lineage>
        <taxon>Eukaryota</taxon>
        <taxon>Fungi</taxon>
        <taxon>Dikarya</taxon>
        <taxon>Basidiomycota</taxon>
        <taxon>Agaricomycotina</taxon>
        <taxon>Agaricomycetes</taxon>
        <taxon>Agaricomycetidae</taxon>
        <taxon>Agaricales</taxon>
        <taxon>Agaricineae</taxon>
        <taxon>Hydnangiaceae</taxon>
        <taxon>Laccaria</taxon>
    </lineage>
</organism>
<reference evidence="2 3" key="1">
    <citation type="journal article" date="2008" name="Nature">
        <title>The genome of Laccaria bicolor provides insights into mycorrhizal symbiosis.</title>
        <authorList>
            <person name="Martin F."/>
            <person name="Aerts A."/>
            <person name="Ahren D."/>
            <person name="Brun A."/>
            <person name="Danchin E.G.J."/>
            <person name="Duchaussoy F."/>
            <person name="Gibon J."/>
            <person name="Kohler A."/>
            <person name="Lindquist E."/>
            <person name="Pereda V."/>
            <person name="Salamov A."/>
            <person name="Shapiro H.J."/>
            <person name="Wuyts J."/>
            <person name="Blaudez D."/>
            <person name="Buee M."/>
            <person name="Brokstein P."/>
            <person name="Canbaeck B."/>
            <person name="Cohen D."/>
            <person name="Courty P.E."/>
            <person name="Coutinho P.M."/>
            <person name="Delaruelle C."/>
            <person name="Detter J.C."/>
            <person name="Deveau A."/>
            <person name="DiFazio S."/>
            <person name="Duplessis S."/>
            <person name="Fraissinet-Tachet L."/>
            <person name="Lucic E."/>
            <person name="Frey-Klett P."/>
            <person name="Fourrey C."/>
            <person name="Feussner I."/>
            <person name="Gay G."/>
            <person name="Grimwood J."/>
            <person name="Hoegger P.J."/>
            <person name="Jain P."/>
            <person name="Kilaru S."/>
            <person name="Labbe J."/>
            <person name="Lin Y.C."/>
            <person name="Legue V."/>
            <person name="Le Tacon F."/>
            <person name="Marmeisse R."/>
            <person name="Melayah D."/>
            <person name="Montanini B."/>
            <person name="Muratet M."/>
            <person name="Nehls U."/>
            <person name="Niculita-Hirzel H."/>
            <person name="Oudot-Le Secq M.P."/>
            <person name="Peter M."/>
            <person name="Quesneville H."/>
            <person name="Rajashekar B."/>
            <person name="Reich M."/>
            <person name="Rouhier N."/>
            <person name="Schmutz J."/>
            <person name="Yin T."/>
            <person name="Chalot M."/>
            <person name="Henrissat B."/>
            <person name="Kuees U."/>
            <person name="Lucas S."/>
            <person name="Van de Peer Y."/>
            <person name="Podila G.K."/>
            <person name="Polle A."/>
            <person name="Pukkila P.J."/>
            <person name="Richardson P.M."/>
            <person name="Rouze P."/>
            <person name="Sanders I.R."/>
            <person name="Stajich J.E."/>
            <person name="Tunlid A."/>
            <person name="Tuskan G."/>
            <person name="Grigoriev I.V."/>
        </authorList>
    </citation>
    <scope>NUCLEOTIDE SEQUENCE [LARGE SCALE GENOMIC DNA]</scope>
    <source>
        <strain evidence="3">S238N-H82 / ATCC MYA-4686</strain>
    </source>
</reference>
<dbReference type="Proteomes" id="UP000001194">
    <property type="component" value="Unassembled WGS sequence"/>
</dbReference>
<gene>
    <name evidence="2" type="ORF">LACBIDRAFT_332105</name>
</gene>
<dbReference type="AlphaFoldDB" id="B0DRL2"/>
<sequence length="487" mass="53836">MGYNDDGNDDMSSPPPRVDDNENFEFDDPPSFPPPLPPRIVYLPSNQPVCLTTLTLPVMSYSIPATRLPPNRSTESLHTQRIRLKPAEVLAARGITSLVWAGNALSFVHSAHTGLGELQPIVEDIQRLWKTGKPAPFFSVDVNDQTRTLALGNFSPKIRFPTLPAFIDSLVTVPLEPPLGYFHSQLAGFMRGYLSYPWVLVTNWYLFLLIQKTALKVLVVPIQTCFGPSSLRMAGSLPTMRQKEHKELHVNSGDFMKKYAEAELTIRQLTLVASNKVAWQLGTESRFNYGYTKFTLFYSAQEEIGRYKPTDELRHARVYLGLGLIFDLFSLIGGGNIIITPVTNVEVTLSASSDKASSVHATSLATYTAPAPDFSSRGSNYGQNMQETANLFGTHQHIKASIMKTFGISTFVTLAVLVHQSSAAQCRCFGRENLETMMSSMVCCRQVMDANLTKGDGSVPWCEVVGERYSGAFKSCCDAREGNVSCM</sequence>
<protein>
    <submittedName>
        <fullName evidence="2">Predicted protein</fullName>
    </submittedName>
</protein>
<evidence type="ECO:0000313" key="3">
    <source>
        <dbReference type="Proteomes" id="UP000001194"/>
    </source>
</evidence>
<evidence type="ECO:0000256" key="1">
    <source>
        <dbReference type="SAM" id="MobiDB-lite"/>
    </source>
</evidence>
<evidence type="ECO:0000313" key="2">
    <source>
        <dbReference type="EMBL" id="EDR02804.1"/>
    </source>
</evidence>
<dbReference type="InParanoid" id="B0DRL2"/>
<dbReference type="KEGG" id="lbc:LACBIDRAFT_332105"/>
<accession>B0DRL2</accession>
<dbReference type="RefSeq" id="XP_001886514.1">
    <property type="nucleotide sequence ID" value="XM_001886479.1"/>
</dbReference>
<dbReference type="OrthoDB" id="2730545at2759"/>
<dbReference type="GeneID" id="6082248"/>
<dbReference type="HOGENOM" id="CLU_560279_0_0_1"/>
<proteinExistence type="predicted"/>
<keyword evidence="3" id="KW-1185">Reference proteome</keyword>
<feature type="region of interest" description="Disordered" evidence="1">
    <location>
        <begin position="1"/>
        <end position="38"/>
    </location>
</feature>
<name>B0DRL2_LACBS</name>
<dbReference type="EMBL" id="DS547128">
    <property type="protein sequence ID" value="EDR02804.1"/>
    <property type="molecule type" value="Genomic_DNA"/>
</dbReference>